<keyword evidence="5" id="KW-0662">Pyridine nucleotide biosynthesis</keyword>
<evidence type="ECO:0000259" key="7">
    <source>
        <dbReference type="Pfam" id="PF01467"/>
    </source>
</evidence>
<reference evidence="8 9" key="1">
    <citation type="journal article" date="2019" name="Int. J. Syst. Evol. Microbiol.">
        <title>Methanofervidicoccus abyssi gen. nov., sp. nov., a hydrogenotrophic methanogen, isolated from a hydrothermal vent chimney in the Mid-Cayman Spreading Center, the Caribbean Sea.</title>
        <authorList>
            <person name="Sakai S."/>
            <person name="Takaki Y."/>
            <person name="Miyazaki M."/>
            <person name="Ogawara M."/>
            <person name="Yanagawa K."/>
            <person name="Miyazaki J."/>
            <person name="Takai K."/>
        </authorList>
    </citation>
    <scope>NUCLEOTIDE SEQUENCE [LARGE SCALE GENOMIC DNA]</scope>
    <source>
        <strain evidence="8 9">HHB</strain>
    </source>
</reference>
<keyword evidence="3 5" id="KW-0808">Transferase</keyword>
<dbReference type="NCBIfam" id="NF002243">
    <property type="entry name" value="PRK01153.1"/>
    <property type="match status" value="1"/>
</dbReference>
<dbReference type="Proteomes" id="UP000290527">
    <property type="component" value="Unassembled WGS sequence"/>
</dbReference>
<keyword evidence="2 5" id="KW-0963">Cytoplasm</keyword>
<keyword evidence="5" id="KW-0067">ATP-binding</keyword>
<keyword evidence="9" id="KW-1185">Reference proteome</keyword>
<keyword evidence="4 5" id="KW-0548">Nucleotidyltransferase</keyword>
<evidence type="ECO:0000256" key="4">
    <source>
        <dbReference type="ARBA" id="ARBA00022695"/>
    </source>
</evidence>
<comment type="similarity">
    <text evidence="1 5">Belongs to the archaeal NMN adenylyltransferase family.</text>
</comment>
<dbReference type="EC" id="2.7.7.1" evidence="5 6"/>
<dbReference type="CDD" id="cd02166">
    <property type="entry name" value="NMNAT_Archaea"/>
    <property type="match status" value="1"/>
</dbReference>
<dbReference type="GO" id="GO:0009435">
    <property type="term" value="P:NAD+ biosynthetic process"/>
    <property type="evidence" value="ECO:0007669"/>
    <property type="project" value="UniProtKB-UniRule"/>
</dbReference>
<dbReference type="Pfam" id="PF01467">
    <property type="entry name" value="CTP_transf_like"/>
    <property type="match status" value="1"/>
</dbReference>
<accession>A0A401HNX2</accession>
<comment type="subcellular location">
    <subcellularLocation>
        <location evidence="5">Cytoplasm</location>
    </subcellularLocation>
</comment>
<dbReference type="HAMAP" id="MF_00243">
    <property type="entry name" value="NMN_adenylyltr"/>
    <property type="match status" value="1"/>
</dbReference>
<dbReference type="NCBIfam" id="TIGR00125">
    <property type="entry name" value="cyt_tran_rel"/>
    <property type="match status" value="1"/>
</dbReference>
<name>A0A401HNX2_9EURY</name>
<keyword evidence="5" id="KW-0520">NAD</keyword>
<proteinExistence type="inferred from homology"/>
<dbReference type="OrthoDB" id="264480at2157"/>
<dbReference type="GO" id="GO:0005524">
    <property type="term" value="F:ATP binding"/>
    <property type="evidence" value="ECO:0007669"/>
    <property type="project" value="UniProtKB-KW"/>
</dbReference>
<evidence type="ECO:0000256" key="1">
    <source>
        <dbReference type="ARBA" id="ARBA00010124"/>
    </source>
</evidence>
<dbReference type="InterPro" id="IPR004821">
    <property type="entry name" value="Cyt_trans-like"/>
</dbReference>
<dbReference type="AlphaFoldDB" id="A0A401HNX2"/>
<dbReference type="RefSeq" id="WP_131006725.1">
    <property type="nucleotide sequence ID" value="NZ_BFAX01000001.1"/>
</dbReference>
<evidence type="ECO:0000313" key="9">
    <source>
        <dbReference type="Proteomes" id="UP000290527"/>
    </source>
</evidence>
<comment type="pathway">
    <text evidence="5">Cofactor biosynthesis; NAD(+) biosynthesis; NAD(+) from nicotinamide D-ribonucleotide: step 1/1.</text>
</comment>
<dbReference type="PANTHER" id="PTHR21342">
    <property type="entry name" value="PHOSPHOPANTETHEINE ADENYLYLTRANSFERASE"/>
    <property type="match status" value="1"/>
</dbReference>
<dbReference type="EMBL" id="BFAX01000001">
    <property type="protein sequence ID" value="GBF35940.1"/>
    <property type="molecule type" value="Genomic_DNA"/>
</dbReference>
<evidence type="ECO:0000256" key="6">
    <source>
        <dbReference type="NCBIfam" id="TIGR01527"/>
    </source>
</evidence>
<evidence type="ECO:0000313" key="8">
    <source>
        <dbReference type="EMBL" id="GBF35940.1"/>
    </source>
</evidence>
<dbReference type="InterPro" id="IPR014729">
    <property type="entry name" value="Rossmann-like_a/b/a_fold"/>
</dbReference>
<feature type="domain" description="Cytidyltransferase-like" evidence="7">
    <location>
        <begin position="5"/>
        <end position="132"/>
    </location>
</feature>
<evidence type="ECO:0000256" key="3">
    <source>
        <dbReference type="ARBA" id="ARBA00022679"/>
    </source>
</evidence>
<keyword evidence="5" id="KW-0547">Nucleotide-binding</keyword>
<comment type="caution">
    <text evidence="8">The sequence shown here is derived from an EMBL/GenBank/DDBJ whole genome shotgun (WGS) entry which is preliminary data.</text>
</comment>
<dbReference type="GO" id="GO:0005737">
    <property type="term" value="C:cytoplasm"/>
    <property type="evidence" value="ECO:0007669"/>
    <property type="project" value="UniProtKB-SubCell"/>
</dbReference>
<dbReference type="PANTHER" id="PTHR21342:SF0">
    <property type="entry name" value="BIFUNCTIONAL NMN ADENYLYLTRANSFERASE_NUDIX HYDROLASE"/>
    <property type="match status" value="1"/>
</dbReference>
<dbReference type="NCBIfam" id="TIGR01527">
    <property type="entry name" value="arch_NMN_Atrans"/>
    <property type="match status" value="1"/>
</dbReference>
<protein>
    <recommendedName>
        <fullName evidence="5 6">Nicotinamide-nucleotide adenylyltransferase</fullName>
        <ecNumber evidence="5 6">2.7.7.1</ecNumber>
    </recommendedName>
    <alternativeName>
        <fullName evidence="5">NAD(+) diphosphorylase</fullName>
    </alternativeName>
    <alternativeName>
        <fullName evidence="5">NAD(+) pyrophosphorylase</fullName>
    </alternativeName>
    <alternativeName>
        <fullName evidence="5">NMN adenylyltransferase</fullName>
    </alternativeName>
</protein>
<dbReference type="Gene3D" id="3.40.50.620">
    <property type="entry name" value="HUPs"/>
    <property type="match status" value="1"/>
</dbReference>
<evidence type="ECO:0000256" key="2">
    <source>
        <dbReference type="ARBA" id="ARBA00022490"/>
    </source>
</evidence>
<comment type="catalytic activity">
    <reaction evidence="5">
        <text>beta-nicotinamide D-ribonucleotide + ATP + H(+) = diphosphate + NAD(+)</text>
        <dbReference type="Rhea" id="RHEA:21360"/>
        <dbReference type="ChEBI" id="CHEBI:14649"/>
        <dbReference type="ChEBI" id="CHEBI:15378"/>
        <dbReference type="ChEBI" id="CHEBI:30616"/>
        <dbReference type="ChEBI" id="CHEBI:33019"/>
        <dbReference type="ChEBI" id="CHEBI:57540"/>
        <dbReference type="EC" id="2.7.7.1"/>
    </reaction>
</comment>
<dbReference type="SUPFAM" id="SSF52374">
    <property type="entry name" value="Nucleotidylyl transferase"/>
    <property type="match status" value="1"/>
</dbReference>
<gene>
    <name evidence="8" type="ORF">MHHB_P0165</name>
</gene>
<dbReference type="InterPro" id="IPR006418">
    <property type="entry name" value="NMN_Atrans_arc"/>
</dbReference>
<dbReference type="GO" id="GO:0000309">
    <property type="term" value="F:nicotinamide-nucleotide adenylyltransferase activity"/>
    <property type="evidence" value="ECO:0007669"/>
    <property type="project" value="UniProtKB-UniRule"/>
</dbReference>
<sequence length="169" mass="19976">MRGFLIGRWQPFHKGHFSIIEEISKEVDELIIGIGSAQKSHTLNDPFTAGERIIMITKTLKKYNFPYYVIPINDIEFNAIWVSYVEALTPPFDVVYSGNPLVRELFMEKGYTVKKPKLYNRSEYSGREIRRRMLEGERWEHLVPEEVVEVIKEIDGVNRIRRLMESDYY</sequence>
<evidence type="ECO:0000256" key="5">
    <source>
        <dbReference type="HAMAP-Rule" id="MF_00243"/>
    </source>
</evidence>
<dbReference type="UniPathway" id="UPA00253">
    <property type="reaction ID" value="UER00600"/>
</dbReference>
<organism evidence="8 9">
    <name type="scientific">Methanofervidicoccus abyssi</name>
    <dbReference type="NCBI Taxonomy" id="2082189"/>
    <lineage>
        <taxon>Archaea</taxon>
        <taxon>Methanobacteriati</taxon>
        <taxon>Methanobacteriota</taxon>
        <taxon>Methanomada group</taxon>
        <taxon>Methanococci</taxon>
        <taxon>Methanococcales</taxon>
        <taxon>Methanofervidicoccus</taxon>
    </lineage>
</organism>